<feature type="compositionally biased region" description="Polar residues" evidence="1">
    <location>
        <begin position="48"/>
        <end position="59"/>
    </location>
</feature>
<dbReference type="GeneID" id="32806490"/>
<gene>
    <name evidence="2" type="ORF">RAH46_12270</name>
</gene>
<protein>
    <recommendedName>
        <fullName evidence="4">Lactate dehydrogenase</fullName>
    </recommendedName>
</protein>
<feature type="region of interest" description="Disordered" evidence="1">
    <location>
        <begin position="15"/>
        <end position="59"/>
    </location>
</feature>
<evidence type="ECO:0000256" key="1">
    <source>
        <dbReference type="SAM" id="MobiDB-lite"/>
    </source>
</evidence>
<evidence type="ECO:0000313" key="2">
    <source>
        <dbReference type="EMBL" id="WMW08079.1"/>
    </source>
</evidence>
<keyword evidence="3" id="KW-1185">Reference proteome</keyword>
<organism evidence="2 3">
    <name type="scientific">Pseudomonas entomophila</name>
    <dbReference type="NCBI Taxonomy" id="312306"/>
    <lineage>
        <taxon>Bacteria</taxon>
        <taxon>Pseudomonadati</taxon>
        <taxon>Pseudomonadota</taxon>
        <taxon>Gammaproteobacteria</taxon>
        <taxon>Pseudomonadales</taxon>
        <taxon>Pseudomonadaceae</taxon>
        <taxon>Pseudomonas</taxon>
    </lineage>
</organism>
<accession>A0ABY9QXD4</accession>
<evidence type="ECO:0000313" key="3">
    <source>
        <dbReference type="Proteomes" id="UP001183127"/>
    </source>
</evidence>
<dbReference type="RefSeq" id="WP_011534545.1">
    <property type="nucleotide sequence ID" value="NZ_CP132921.1"/>
</dbReference>
<sequence length="522" mass="56177">MSPITSALRFTPVYNASPAPQSLDTRQTAAAASTPGTQVILGQDTRIPDSQTYSSRGTLGNAQPRYVWEQDSIDKLSMHMLGSIKGNSTAARFQGLGTALMEQLVANGGQRVSQSALQVGENSEIAPALLALQQSRLREHASNSITLNLTTASGATVKLGLYNGEQGLAVDADVQGGTLSAEELKGLATLANGFQSAINGLTQETPSLQLGALLKLDQTLFTGLQMNARLQTSSGELQTFDLRMDGSTRNLKLQGPSGQIQLDLDTQGGVVLGNQQQRQAAVSNYLSQFDAAQARGKGNAQLMTLFKDAFSQLNSVDDSSPRPAGHEDTINRYSRSLLSGLADFDASISQTSQHLNSHRLDEEDRFSYQVSQATSNNGGGTSLDVKQHQQAKLDAAWHTELSSSAKLDQVVDPNNYRYHMLNEQASASTHVGFVNGALSEASATQEASSTHRVMTYQNGELKSDVSTPQSVRKSRDLMEMLNQLLKQDEQARRIGVQSNLDQQLAANSHLWLLQTDPSKIAD</sequence>
<dbReference type="EMBL" id="CP132921">
    <property type="protein sequence ID" value="WMW08079.1"/>
    <property type="molecule type" value="Genomic_DNA"/>
</dbReference>
<name>A0ABY9QXD4_9PSED</name>
<feature type="compositionally biased region" description="Polar residues" evidence="1">
    <location>
        <begin position="18"/>
        <end position="37"/>
    </location>
</feature>
<reference evidence="2 3" key="1">
    <citation type="submission" date="2023-08" db="EMBL/GenBank/DDBJ databases">
        <title>Complete Genome Sequence of Pseudomonas entomophila TVIN A01.</title>
        <authorList>
            <person name="Shelke T."/>
            <person name="Mahar N.S."/>
            <person name="Gupta I."/>
            <person name="Gupta V."/>
        </authorList>
    </citation>
    <scope>NUCLEOTIDE SEQUENCE [LARGE SCALE GENOMIC DNA]</scope>
    <source>
        <strain evidence="2 3">TVIN-A01</strain>
    </source>
</reference>
<dbReference type="Proteomes" id="UP001183127">
    <property type="component" value="Chromosome"/>
</dbReference>
<proteinExistence type="predicted"/>
<evidence type="ECO:0008006" key="4">
    <source>
        <dbReference type="Google" id="ProtNLM"/>
    </source>
</evidence>